<feature type="region of interest" description="Disordered" evidence="1">
    <location>
        <begin position="15"/>
        <end position="74"/>
    </location>
</feature>
<reference evidence="2" key="1">
    <citation type="submission" date="2018-11" db="EMBL/GenBank/DDBJ databases">
        <authorList>
            <consortium name="Pathogen Informatics"/>
        </authorList>
    </citation>
    <scope>NUCLEOTIDE SEQUENCE</scope>
</reference>
<comment type="caution">
    <text evidence="2">The sequence shown here is derived from an EMBL/GenBank/DDBJ whole genome shotgun (WGS) entry which is preliminary data.</text>
</comment>
<accession>A0A448XLN4</accession>
<protein>
    <submittedName>
        <fullName evidence="2">Uncharacterized protein</fullName>
    </submittedName>
</protein>
<keyword evidence="3" id="KW-1185">Reference proteome</keyword>
<evidence type="ECO:0000256" key="1">
    <source>
        <dbReference type="SAM" id="MobiDB-lite"/>
    </source>
</evidence>
<feature type="compositionally biased region" description="Polar residues" evidence="1">
    <location>
        <begin position="61"/>
        <end position="71"/>
    </location>
</feature>
<dbReference type="AlphaFoldDB" id="A0A448XLN4"/>
<organism evidence="2 3">
    <name type="scientific">Protopolystoma xenopodis</name>
    <dbReference type="NCBI Taxonomy" id="117903"/>
    <lineage>
        <taxon>Eukaryota</taxon>
        <taxon>Metazoa</taxon>
        <taxon>Spiralia</taxon>
        <taxon>Lophotrochozoa</taxon>
        <taxon>Platyhelminthes</taxon>
        <taxon>Monogenea</taxon>
        <taxon>Polyopisthocotylea</taxon>
        <taxon>Polystomatidea</taxon>
        <taxon>Polystomatidae</taxon>
        <taxon>Protopolystoma</taxon>
    </lineage>
</organism>
<proteinExistence type="predicted"/>
<gene>
    <name evidence="2" type="ORF">PXEA_LOCUS33079</name>
</gene>
<sequence length="207" mass="23201">MSKLLLSLRPTADYSLPARVYKEPSSPETTPTSDEVRRLKEDSTWDELSSGVSEDRRLPSQRIQSPINNGMSEIGSVWPTEREVSVPLARSPRPSSQTVLQVSSRTAQMAPETRAALLLDLARLALDRGQMSLCFEASHLVSGLIRQPNLQVSQAQTERSLFFLPRRHLIDVPSRGKTPTYGLALVMLWWFGLESSSFVFSWSRFPG</sequence>
<dbReference type="EMBL" id="CAAALY010262027">
    <property type="protein sequence ID" value="VEL39639.1"/>
    <property type="molecule type" value="Genomic_DNA"/>
</dbReference>
<feature type="compositionally biased region" description="Basic and acidic residues" evidence="1">
    <location>
        <begin position="34"/>
        <end position="43"/>
    </location>
</feature>
<dbReference type="Proteomes" id="UP000784294">
    <property type="component" value="Unassembled WGS sequence"/>
</dbReference>
<evidence type="ECO:0000313" key="3">
    <source>
        <dbReference type="Proteomes" id="UP000784294"/>
    </source>
</evidence>
<name>A0A448XLN4_9PLAT</name>
<evidence type="ECO:0000313" key="2">
    <source>
        <dbReference type="EMBL" id="VEL39639.1"/>
    </source>
</evidence>